<keyword evidence="3" id="KW-1185">Reference proteome</keyword>
<dbReference type="EMBL" id="CP038852">
    <property type="protein sequence ID" value="QIZ21208.1"/>
    <property type="molecule type" value="Genomic_DNA"/>
</dbReference>
<dbReference type="PROSITE" id="PS51257">
    <property type="entry name" value="PROKAR_LIPOPROTEIN"/>
    <property type="match status" value="1"/>
</dbReference>
<reference evidence="2 3" key="1">
    <citation type="journal article" date="2020" name="Nat. Microbiol.">
        <title>Lysogenic host-virus interactions in SAR11 marine bacteria.</title>
        <authorList>
            <person name="Morris R.M."/>
            <person name="Cain K.R."/>
            <person name="Hvorecny K.L."/>
            <person name="Kollman J.M."/>
        </authorList>
    </citation>
    <scope>NUCLEOTIDE SEQUENCE [LARGE SCALE GENOMIC DNA]</scope>
    <source>
        <strain evidence="2 3">NP1</strain>
    </source>
</reference>
<evidence type="ECO:0000256" key="1">
    <source>
        <dbReference type="SAM" id="Phobius"/>
    </source>
</evidence>
<feature type="transmembrane region" description="Helical" evidence="1">
    <location>
        <begin position="45"/>
        <end position="67"/>
    </location>
</feature>
<feature type="transmembrane region" description="Helical" evidence="1">
    <location>
        <begin position="74"/>
        <end position="93"/>
    </location>
</feature>
<evidence type="ECO:0008006" key="4">
    <source>
        <dbReference type="Google" id="ProtNLM"/>
    </source>
</evidence>
<evidence type="ECO:0000313" key="3">
    <source>
        <dbReference type="Proteomes" id="UP000501094"/>
    </source>
</evidence>
<name>A0A6H1Q308_9PROT</name>
<sequence length="126" mass="14615">MKNFFKIGFYSANIILIILYLFPGSILGCFLYNDCYMQPQITKDFIISSNHVYAFILLSSLGVFSFYNTNKINFLSVYLFLLSIILELFHIIIPNRGFEMSDLFGNIVGVILVILIYKIVIRYVKI</sequence>
<protein>
    <recommendedName>
        <fullName evidence="4">VanZ-like domain-containing protein</fullName>
    </recommendedName>
</protein>
<evidence type="ECO:0000313" key="2">
    <source>
        <dbReference type="EMBL" id="QIZ21208.1"/>
    </source>
</evidence>
<gene>
    <name evidence="2" type="ORF">E5R92_05360</name>
</gene>
<dbReference type="Proteomes" id="UP000501094">
    <property type="component" value="Chromosome"/>
</dbReference>
<proteinExistence type="predicted"/>
<keyword evidence="1" id="KW-1133">Transmembrane helix</keyword>
<keyword evidence="1" id="KW-0472">Membrane</keyword>
<keyword evidence="1" id="KW-0812">Transmembrane</keyword>
<organism evidence="2 3">
    <name type="scientific">Candidatus Pelagibacter giovannonii</name>
    <dbReference type="NCBI Taxonomy" id="2563896"/>
    <lineage>
        <taxon>Bacteria</taxon>
        <taxon>Pseudomonadati</taxon>
        <taxon>Pseudomonadota</taxon>
        <taxon>Alphaproteobacteria</taxon>
        <taxon>Candidatus Pelagibacterales</taxon>
        <taxon>Candidatus Pelagibacteraceae</taxon>
        <taxon>Candidatus Pelagibacter</taxon>
    </lineage>
</organism>
<feature type="transmembrane region" description="Helical" evidence="1">
    <location>
        <begin position="105"/>
        <end position="124"/>
    </location>
</feature>
<dbReference type="RefSeq" id="WP_168607067.1">
    <property type="nucleotide sequence ID" value="NZ_CP038852.1"/>
</dbReference>
<dbReference type="AlphaFoldDB" id="A0A6H1Q308"/>
<accession>A0A6H1Q308</accession>
<dbReference type="KEGG" id="peg:E5R92_05360"/>
<feature type="transmembrane region" description="Helical" evidence="1">
    <location>
        <begin position="12"/>
        <end position="33"/>
    </location>
</feature>